<dbReference type="Gene3D" id="3.10.450.50">
    <property type="match status" value="1"/>
</dbReference>
<dbReference type="GO" id="GO:0006352">
    <property type="term" value="P:DNA-templated transcription initiation"/>
    <property type="evidence" value="ECO:0007669"/>
    <property type="project" value="InterPro"/>
</dbReference>
<dbReference type="InterPro" id="IPR052704">
    <property type="entry name" value="ECF_Sigma-70_Domain"/>
</dbReference>
<dbReference type="Gene3D" id="1.10.1740.10">
    <property type="match status" value="1"/>
</dbReference>
<dbReference type="InterPro" id="IPR013324">
    <property type="entry name" value="RNA_pol_sigma_r3/r4-like"/>
</dbReference>
<organism evidence="8 9">
    <name type="scientific">Virgisporangium aurantiacum</name>
    <dbReference type="NCBI Taxonomy" id="175570"/>
    <lineage>
        <taxon>Bacteria</taxon>
        <taxon>Bacillati</taxon>
        <taxon>Actinomycetota</taxon>
        <taxon>Actinomycetes</taxon>
        <taxon>Micromonosporales</taxon>
        <taxon>Micromonosporaceae</taxon>
        <taxon>Virgisporangium</taxon>
    </lineage>
</organism>
<dbReference type="NCBIfam" id="NF007214">
    <property type="entry name" value="PRK09636.1"/>
    <property type="match status" value="1"/>
</dbReference>
<dbReference type="GO" id="GO:0003677">
    <property type="term" value="F:DNA binding"/>
    <property type="evidence" value="ECO:0007669"/>
    <property type="project" value="InterPro"/>
</dbReference>
<dbReference type="Pfam" id="PF08281">
    <property type="entry name" value="Sigma70_r4_2"/>
    <property type="match status" value="1"/>
</dbReference>
<keyword evidence="3" id="KW-0805">Transcription regulation</keyword>
<dbReference type="GO" id="GO:0000428">
    <property type="term" value="C:DNA-directed RNA polymerase complex"/>
    <property type="evidence" value="ECO:0007669"/>
    <property type="project" value="UniProtKB-KW"/>
</dbReference>
<dbReference type="InterPro" id="IPR036388">
    <property type="entry name" value="WH-like_DNA-bd_sf"/>
</dbReference>
<reference evidence="8" key="1">
    <citation type="submission" date="2021-01" db="EMBL/GenBank/DDBJ databases">
        <title>Whole genome shotgun sequence of Virgisporangium aurantiacum NBRC 16421.</title>
        <authorList>
            <person name="Komaki H."/>
            <person name="Tamura T."/>
        </authorList>
    </citation>
    <scope>NUCLEOTIDE SEQUENCE</scope>
    <source>
        <strain evidence="8">NBRC 16421</strain>
    </source>
</reference>
<name>A0A8J3Z6H0_9ACTN</name>
<dbReference type="SUPFAM" id="SSF54427">
    <property type="entry name" value="NTF2-like"/>
    <property type="match status" value="1"/>
</dbReference>
<evidence type="ECO:0000259" key="6">
    <source>
        <dbReference type="Pfam" id="PF04542"/>
    </source>
</evidence>
<accession>A0A8J3Z6H0</accession>
<dbReference type="Proteomes" id="UP000612585">
    <property type="component" value="Unassembled WGS sequence"/>
</dbReference>
<dbReference type="InterPro" id="IPR032710">
    <property type="entry name" value="NTF2-like_dom_sf"/>
</dbReference>
<feature type="domain" description="RNA polymerase sigma-70 region 2" evidence="6">
    <location>
        <begin position="22"/>
        <end position="85"/>
    </location>
</feature>
<dbReference type="EMBL" id="BOPG01000034">
    <property type="protein sequence ID" value="GIJ58304.1"/>
    <property type="molecule type" value="Genomic_DNA"/>
</dbReference>
<keyword evidence="9" id="KW-1185">Reference proteome</keyword>
<dbReference type="InterPro" id="IPR013325">
    <property type="entry name" value="RNA_pol_sigma_r2"/>
</dbReference>
<dbReference type="InterPro" id="IPR014284">
    <property type="entry name" value="RNA_pol_sigma-70_dom"/>
</dbReference>
<evidence type="ECO:0000256" key="2">
    <source>
        <dbReference type="ARBA" id="ARBA00011344"/>
    </source>
</evidence>
<dbReference type="InterPro" id="IPR014303">
    <property type="entry name" value="RNA_pol_sigma-70_ECF"/>
</dbReference>
<dbReference type="NCBIfam" id="TIGR02957">
    <property type="entry name" value="SigX4"/>
    <property type="match status" value="1"/>
</dbReference>
<comment type="subunit">
    <text evidence="2">Interacts transiently with the RNA polymerase catalytic core formed by RpoA, RpoB, RpoC and RpoZ (2 alpha, 1 beta, 1 beta' and 1 omega subunit) to form the RNA polymerase holoenzyme that can initiate transcription.</text>
</comment>
<keyword evidence="8" id="KW-0240">DNA-directed RNA polymerase</keyword>
<dbReference type="InterPro" id="IPR007627">
    <property type="entry name" value="RNA_pol_sigma70_r2"/>
</dbReference>
<keyword evidence="5" id="KW-0804">Transcription</keyword>
<dbReference type="NCBIfam" id="TIGR02937">
    <property type="entry name" value="sigma70-ECF"/>
    <property type="match status" value="1"/>
</dbReference>
<proteinExistence type="inferred from homology"/>
<dbReference type="SUPFAM" id="SSF88659">
    <property type="entry name" value="Sigma3 and sigma4 domains of RNA polymerase sigma factors"/>
    <property type="match status" value="1"/>
</dbReference>
<evidence type="ECO:0000256" key="4">
    <source>
        <dbReference type="ARBA" id="ARBA00023082"/>
    </source>
</evidence>
<evidence type="ECO:0000259" key="7">
    <source>
        <dbReference type="Pfam" id="PF08281"/>
    </source>
</evidence>
<dbReference type="PANTHER" id="PTHR30173">
    <property type="entry name" value="SIGMA 19 FACTOR"/>
    <property type="match status" value="1"/>
</dbReference>
<dbReference type="Pfam" id="PF04542">
    <property type="entry name" value="Sigma70_r2"/>
    <property type="match status" value="1"/>
</dbReference>
<gene>
    <name evidence="8" type="ORF">Vau01_058200</name>
</gene>
<evidence type="ECO:0000313" key="9">
    <source>
        <dbReference type="Proteomes" id="UP000612585"/>
    </source>
</evidence>
<sequence>MDAAVPDLADRLRRGTALTADLYGELRPRAFAIAYRMLGSVSEAEDVVQEAFLRMHQLQEPIVSPRAYVATLVTRLAIDHLRSARVRRERYVGEWLPEPVVTDLSPAEQAEQADSLSLAFLVLLESLTPRQRAAFLLREVFDYPYQEVADIVGTDVDGARHLVSRARASVRERRPRHRASREQRDELAARFFAAVENGDLRELEALLANDVALHGDGGGTVPAPPRPITGRERVARTLRAGRSVLARFGGVRLTAVEVNGGPGAMVFDTGDLLVAVVGLDVVDGRIQAIRSIVNPDKLRHLGEVSDLGARLRAGRRS</sequence>
<comment type="caution">
    <text evidence="8">The sequence shown here is derived from an EMBL/GenBank/DDBJ whole genome shotgun (WGS) entry which is preliminary data.</text>
</comment>
<evidence type="ECO:0000256" key="1">
    <source>
        <dbReference type="ARBA" id="ARBA00010641"/>
    </source>
</evidence>
<protein>
    <submittedName>
        <fullName evidence="8">DNA-directed RNA polymerase sigma-70 factor</fullName>
    </submittedName>
</protein>
<dbReference type="Gene3D" id="1.10.10.10">
    <property type="entry name" value="Winged helix-like DNA-binding domain superfamily/Winged helix DNA-binding domain"/>
    <property type="match status" value="1"/>
</dbReference>
<evidence type="ECO:0000313" key="8">
    <source>
        <dbReference type="EMBL" id="GIJ58304.1"/>
    </source>
</evidence>
<dbReference type="GO" id="GO:0016987">
    <property type="term" value="F:sigma factor activity"/>
    <property type="evidence" value="ECO:0007669"/>
    <property type="project" value="UniProtKB-KW"/>
</dbReference>
<evidence type="ECO:0000256" key="5">
    <source>
        <dbReference type="ARBA" id="ARBA00023163"/>
    </source>
</evidence>
<dbReference type="AlphaFoldDB" id="A0A8J3Z6H0"/>
<dbReference type="SUPFAM" id="SSF88946">
    <property type="entry name" value="Sigma2 domain of RNA polymerase sigma factors"/>
    <property type="match status" value="1"/>
</dbReference>
<feature type="domain" description="RNA polymerase sigma factor 70 region 4 type 2" evidence="7">
    <location>
        <begin position="119"/>
        <end position="168"/>
    </location>
</feature>
<keyword evidence="4" id="KW-0731">Sigma factor</keyword>
<dbReference type="InterPro" id="IPR013249">
    <property type="entry name" value="RNA_pol_sigma70_r4_t2"/>
</dbReference>
<evidence type="ECO:0000256" key="3">
    <source>
        <dbReference type="ARBA" id="ARBA00023015"/>
    </source>
</evidence>
<comment type="similarity">
    <text evidence="1">Belongs to the sigma-70 factor family. ECF subfamily.</text>
</comment>
<dbReference type="PANTHER" id="PTHR30173:SF36">
    <property type="entry name" value="ECF RNA POLYMERASE SIGMA FACTOR SIGJ"/>
    <property type="match status" value="1"/>
</dbReference>